<dbReference type="EMBL" id="JANBPW010003226">
    <property type="protein sequence ID" value="KAJ1938289.1"/>
    <property type="molecule type" value="Genomic_DNA"/>
</dbReference>
<accession>A0ACC1J5L5</accession>
<evidence type="ECO:0000313" key="2">
    <source>
        <dbReference type="Proteomes" id="UP001150603"/>
    </source>
</evidence>
<dbReference type="Proteomes" id="UP001150603">
    <property type="component" value="Unassembled WGS sequence"/>
</dbReference>
<name>A0ACC1J5L5_9FUNG</name>
<comment type="caution">
    <text evidence="1">The sequence shown here is derived from an EMBL/GenBank/DDBJ whole genome shotgun (WGS) entry which is preliminary data.</text>
</comment>
<feature type="non-terminal residue" evidence="1">
    <location>
        <position position="160"/>
    </location>
</feature>
<gene>
    <name evidence="1" type="ORF">FBU59_004484</name>
</gene>
<reference evidence="1" key="1">
    <citation type="submission" date="2022-07" db="EMBL/GenBank/DDBJ databases">
        <title>Phylogenomic reconstructions and comparative analyses of Kickxellomycotina fungi.</title>
        <authorList>
            <person name="Reynolds N.K."/>
            <person name="Stajich J.E."/>
            <person name="Barry K."/>
            <person name="Grigoriev I.V."/>
            <person name="Crous P."/>
            <person name="Smith M.E."/>
        </authorList>
    </citation>
    <scope>NUCLEOTIDE SEQUENCE</scope>
    <source>
        <strain evidence="1">NRRL 5244</strain>
    </source>
</reference>
<evidence type="ECO:0000313" key="1">
    <source>
        <dbReference type="EMBL" id="KAJ1938289.1"/>
    </source>
</evidence>
<sequence length="160" mass="16890">MDLFFGTSRKPAGSAAAAAAPAAAPPTVSIRIEERIVSKSGRTERRRPLSATTVPVLVGRSNSNSNSSITTTGSRRSSHSSHPVRQASSERVSPVKRAQSPLAGSGEVKRRRTSHTGDSISRRSPRDSMAGVGRGREHIASLPGSPTPKRRGFDEPAQKA</sequence>
<keyword evidence="2" id="KW-1185">Reference proteome</keyword>
<proteinExistence type="predicted"/>
<organism evidence="1 2">
    <name type="scientific">Linderina macrospora</name>
    <dbReference type="NCBI Taxonomy" id="4868"/>
    <lineage>
        <taxon>Eukaryota</taxon>
        <taxon>Fungi</taxon>
        <taxon>Fungi incertae sedis</taxon>
        <taxon>Zoopagomycota</taxon>
        <taxon>Kickxellomycotina</taxon>
        <taxon>Kickxellomycetes</taxon>
        <taxon>Kickxellales</taxon>
        <taxon>Kickxellaceae</taxon>
        <taxon>Linderina</taxon>
    </lineage>
</organism>
<protein>
    <submittedName>
        <fullName evidence="1">Uncharacterized protein</fullName>
    </submittedName>
</protein>